<proteinExistence type="predicted"/>
<evidence type="ECO:0000313" key="1">
    <source>
        <dbReference type="EMBL" id="JAD53688.1"/>
    </source>
</evidence>
<accession>A0A0A9AV04</accession>
<sequence length="12" mass="1297">MNASYVAMIISP</sequence>
<reference evidence="1" key="1">
    <citation type="submission" date="2014-09" db="EMBL/GenBank/DDBJ databases">
        <authorList>
            <person name="Magalhaes I.L.F."/>
            <person name="Oliveira U."/>
            <person name="Santos F.R."/>
            <person name="Vidigal T.H.D.A."/>
            <person name="Brescovit A.D."/>
            <person name="Santos A.J."/>
        </authorList>
    </citation>
    <scope>NUCLEOTIDE SEQUENCE</scope>
    <source>
        <tissue evidence="1">Shoot tissue taken approximately 20 cm above the soil surface</tissue>
    </source>
</reference>
<protein>
    <submittedName>
        <fullName evidence="1">Uncharacterized protein</fullName>
    </submittedName>
</protein>
<dbReference type="EMBL" id="GBRH01244207">
    <property type="protein sequence ID" value="JAD53688.1"/>
    <property type="molecule type" value="Transcribed_RNA"/>
</dbReference>
<reference evidence="1" key="2">
    <citation type="journal article" date="2015" name="Data Brief">
        <title>Shoot transcriptome of the giant reed, Arundo donax.</title>
        <authorList>
            <person name="Barrero R.A."/>
            <person name="Guerrero F.D."/>
            <person name="Moolhuijzen P."/>
            <person name="Goolsby J.A."/>
            <person name="Tidwell J."/>
            <person name="Bellgard S.E."/>
            <person name="Bellgard M.I."/>
        </authorList>
    </citation>
    <scope>NUCLEOTIDE SEQUENCE</scope>
    <source>
        <tissue evidence="1">Shoot tissue taken approximately 20 cm above the soil surface</tissue>
    </source>
</reference>
<organism evidence="1">
    <name type="scientific">Arundo donax</name>
    <name type="common">Giant reed</name>
    <name type="synonym">Donax arundinaceus</name>
    <dbReference type="NCBI Taxonomy" id="35708"/>
    <lineage>
        <taxon>Eukaryota</taxon>
        <taxon>Viridiplantae</taxon>
        <taxon>Streptophyta</taxon>
        <taxon>Embryophyta</taxon>
        <taxon>Tracheophyta</taxon>
        <taxon>Spermatophyta</taxon>
        <taxon>Magnoliopsida</taxon>
        <taxon>Liliopsida</taxon>
        <taxon>Poales</taxon>
        <taxon>Poaceae</taxon>
        <taxon>PACMAD clade</taxon>
        <taxon>Arundinoideae</taxon>
        <taxon>Arundineae</taxon>
        <taxon>Arundo</taxon>
    </lineage>
</organism>
<name>A0A0A9AV04_ARUDO</name>